<evidence type="ECO:0000313" key="1">
    <source>
        <dbReference type="EMBL" id="CAD8145186.1"/>
    </source>
</evidence>
<accession>A0A8S1T1C1</accession>
<name>A0A8S1T1C1_PAROT</name>
<dbReference type="EMBL" id="CAJJDP010000017">
    <property type="protein sequence ID" value="CAD8145186.1"/>
    <property type="molecule type" value="Genomic_DNA"/>
</dbReference>
<dbReference type="AlphaFoldDB" id="A0A8S1T1C1"/>
<comment type="caution">
    <text evidence="1">The sequence shown here is derived from an EMBL/GenBank/DDBJ whole genome shotgun (WGS) entry which is preliminary data.</text>
</comment>
<dbReference type="Proteomes" id="UP000683925">
    <property type="component" value="Unassembled WGS sequence"/>
</dbReference>
<gene>
    <name evidence="1" type="ORF">POCTA_138.1.T0170098</name>
</gene>
<sequence>MSHSQYIIQKQVQLGQQDQSFLVSNQLPQTQLDYNISNSNQEQSVYRYHFYNYLRMTQ</sequence>
<keyword evidence="2" id="KW-1185">Reference proteome</keyword>
<proteinExistence type="predicted"/>
<evidence type="ECO:0000313" key="2">
    <source>
        <dbReference type="Proteomes" id="UP000683925"/>
    </source>
</evidence>
<organism evidence="1 2">
    <name type="scientific">Paramecium octaurelia</name>
    <dbReference type="NCBI Taxonomy" id="43137"/>
    <lineage>
        <taxon>Eukaryota</taxon>
        <taxon>Sar</taxon>
        <taxon>Alveolata</taxon>
        <taxon>Ciliophora</taxon>
        <taxon>Intramacronucleata</taxon>
        <taxon>Oligohymenophorea</taxon>
        <taxon>Peniculida</taxon>
        <taxon>Parameciidae</taxon>
        <taxon>Paramecium</taxon>
    </lineage>
</organism>
<reference evidence="1" key="1">
    <citation type="submission" date="2021-01" db="EMBL/GenBank/DDBJ databases">
        <authorList>
            <consortium name="Genoscope - CEA"/>
            <person name="William W."/>
        </authorList>
    </citation>
    <scope>NUCLEOTIDE SEQUENCE</scope>
</reference>
<protein>
    <submittedName>
        <fullName evidence="1">Uncharacterized protein</fullName>
    </submittedName>
</protein>